<comment type="caution">
    <text evidence="1">The sequence shown here is derived from an EMBL/GenBank/DDBJ whole genome shotgun (WGS) entry which is preliminary data.</text>
</comment>
<accession>A0A132A6E8</accession>
<dbReference type="AlphaFoldDB" id="A0A132A6E8"/>
<dbReference type="GO" id="GO:0045944">
    <property type="term" value="P:positive regulation of transcription by RNA polymerase II"/>
    <property type="evidence" value="ECO:0007669"/>
    <property type="project" value="TreeGrafter"/>
</dbReference>
<proteinExistence type="predicted"/>
<dbReference type="GO" id="GO:0002151">
    <property type="term" value="F:G-quadruplex RNA binding"/>
    <property type="evidence" value="ECO:0007669"/>
    <property type="project" value="InterPro"/>
</dbReference>
<organism evidence="1 2">
    <name type="scientific">Sarcoptes scabiei</name>
    <name type="common">Itch mite</name>
    <name type="synonym">Acarus scabiei</name>
    <dbReference type="NCBI Taxonomy" id="52283"/>
    <lineage>
        <taxon>Eukaryota</taxon>
        <taxon>Metazoa</taxon>
        <taxon>Ecdysozoa</taxon>
        <taxon>Arthropoda</taxon>
        <taxon>Chelicerata</taxon>
        <taxon>Arachnida</taxon>
        <taxon>Acari</taxon>
        <taxon>Acariformes</taxon>
        <taxon>Sarcoptiformes</taxon>
        <taxon>Astigmata</taxon>
        <taxon>Psoroptidia</taxon>
        <taxon>Sarcoptoidea</taxon>
        <taxon>Sarcoptidae</taxon>
        <taxon>Sarcoptinae</taxon>
        <taxon>Sarcoptes</taxon>
    </lineage>
</organism>
<dbReference type="InterPro" id="IPR000253">
    <property type="entry name" value="FHA_dom"/>
</dbReference>
<gene>
    <name evidence="1" type="ORF">QR98_0050250</name>
</gene>
<dbReference type="Pfam" id="PF00498">
    <property type="entry name" value="FHA"/>
    <property type="match status" value="1"/>
</dbReference>
<dbReference type="OrthoDB" id="10262769at2759"/>
<name>A0A132A6E8_SARSC</name>
<dbReference type="Gene3D" id="2.60.200.20">
    <property type="match status" value="1"/>
</dbReference>
<dbReference type="PANTHER" id="PTHR13233:SF0">
    <property type="entry name" value="MICROSPHERULE PROTEIN 1"/>
    <property type="match status" value="1"/>
</dbReference>
<dbReference type="GO" id="GO:0031011">
    <property type="term" value="C:Ino80 complex"/>
    <property type="evidence" value="ECO:0007669"/>
    <property type="project" value="InterPro"/>
</dbReference>
<dbReference type="SUPFAM" id="SSF49879">
    <property type="entry name" value="SMAD/FHA domain"/>
    <property type="match status" value="1"/>
</dbReference>
<dbReference type="GO" id="GO:0071339">
    <property type="term" value="C:MLL1 complex"/>
    <property type="evidence" value="ECO:0007669"/>
    <property type="project" value="InterPro"/>
</dbReference>
<dbReference type="InterPro" id="IPR008984">
    <property type="entry name" value="SMAD_FHA_dom_sf"/>
</dbReference>
<dbReference type="Proteomes" id="UP000616769">
    <property type="component" value="Unassembled WGS sequence"/>
</dbReference>
<dbReference type="Pfam" id="PF13325">
    <property type="entry name" value="MCRS_N"/>
    <property type="match status" value="1"/>
</dbReference>
<dbReference type="CDD" id="cd22687">
    <property type="entry name" value="FHA_MCRS1"/>
    <property type="match status" value="1"/>
</dbReference>
<evidence type="ECO:0000313" key="1">
    <source>
        <dbReference type="EMBL" id="KPM06548.1"/>
    </source>
</evidence>
<dbReference type="PANTHER" id="PTHR13233">
    <property type="entry name" value="MICROSPHERULE PROTEIN 1"/>
    <property type="match status" value="1"/>
</dbReference>
<dbReference type="EMBL" id="JXLN01010933">
    <property type="protein sequence ID" value="KPM06548.1"/>
    <property type="molecule type" value="Genomic_DNA"/>
</dbReference>
<sequence>MLDENCPRRRISSRSIKRKKFDDELVESSSTSYLKQKDKIDDIFEQQQNLELNSKERVQSPVAIETPKKAKIPISQSGSIISTPSSLNSSLQLNTVLLPKKKIKKQSNISSNGLNEINCWKPTDDLALLINVEQTNDLIKVYYGVKFSCKFSYEDVEARWRLLLYNKNVKIISMAAIRQLHSDVITQIQSKALFSEAEESLLKKIESRKIPTLESLQKLIELNSETFLPTRTPKSLLKHWHLMKHYNLLVDQSLQPLPRHENVISFSEVENLVRSELEEELNNPESSNCQTNNEMIKKEIAQSIRKSMLEIRMLENEIPKYQVLLDSITGIASSDFMSNQTYAVLRGRFVRYLMRSTEITIGRNTKDFSVDVDLSLEGPSSNISRLQAIINLQQTGEFYIFNTGKRPIYIDSKSILYQQSTQIHHDSLIEFSSLKFLFLINQDLICKIRNDVLQSCK</sequence>
<dbReference type="InterPro" id="IPR037912">
    <property type="entry name" value="MCRS1"/>
</dbReference>
<dbReference type="InterPro" id="IPR025999">
    <property type="entry name" value="MCRS_N"/>
</dbReference>
<reference evidence="1 2" key="1">
    <citation type="journal article" date="2015" name="Parasit. Vectors">
        <title>Draft genome of the scabies mite.</title>
        <authorList>
            <person name="Rider S.D.Jr."/>
            <person name="Morgan M.S."/>
            <person name="Arlian L.G."/>
        </authorList>
    </citation>
    <scope>NUCLEOTIDE SEQUENCE [LARGE SCALE GENOMIC DNA]</scope>
    <source>
        <strain evidence="1">Arlian Lab</strain>
    </source>
</reference>
<dbReference type="PROSITE" id="PS50006">
    <property type="entry name" value="FHA_DOMAIN"/>
    <property type="match status" value="1"/>
</dbReference>
<dbReference type="VEuPathDB" id="VectorBase:SSCA000336"/>
<evidence type="ECO:0000313" key="2">
    <source>
        <dbReference type="Proteomes" id="UP000616769"/>
    </source>
</evidence>
<protein>
    <submittedName>
        <fullName evidence="1">Microspherule protein 1-like protein</fullName>
    </submittedName>
</protein>
<dbReference type="GO" id="GO:0044545">
    <property type="term" value="C:NSL complex"/>
    <property type="evidence" value="ECO:0007669"/>
    <property type="project" value="TreeGrafter"/>
</dbReference>